<evidence type="ECO:0000259" key="7">
    <source>
        <dbReference type="Pfam" id="PF07715"/>
    </source>
</evidence>
<accession>A0ABV6CZC9</accession>
<evidence type="ECO:0000313" key="9">
    <source>
        <dbReference type="Proteomes" id="UP001589798"/>
    </source>
</evidence>
<dbReference type="InterPro" id="IPR000531">
    <property type="entry name" value="Beta-barrel_TonB"/>
</dbReference>
<comment type="caution">
    <text evidence="8">The sequence shown here is derived from an EMBL/GenBank/DDBJ whole genome shotgun (WGS) entry which is preliminary data.</text>
</comment>
<dbReference type="InterPro" id="IPR012910">
    <property type="entry name" value="Plug_dom"/>
</dbReference>
<dbReference type="NCBIfam" id="TIGR01782">
    <property type="entry name" value="TonB-Xanth-Caul"/>
    <property type="match status" value="1"/>
</dbReference>
<comment type="subcellular location">
    <subcellularLocation>
        <location evidence="1 4">Cell outer membrane</location>
    </subcellularLocation>
</comment>
<keyword evidence="9" id="KW-1185">Reference proteome</keyword>
<keyword evidence="2 4" id="KW-0472">Membrane</keyword>
<keyword evidence="3" id="KW-0998">Cell outer membrane</keyword>
<protein>
    <submittedName>
        <fullName evidence="8">TonB-dependent receptor</fullName>
    </submittedName>
</protein>
<evidence type="ECO:0000313" key="8">
    <source>
        <dbReference type="EMBL" id="MFC0205754.1"/>
    </source>
</evidence>
<dbReference type="EMBL" id="JBHLWK010000019">
    <property type="protein sequence ID" value="MFC0205754.1"/>
    <property type="molecule type" value="Genomic_DNA"/>
</dbReference>
<keyword evidence="4" id="KW-0798">TonB box</keyword>
<keyword evidence="5" id="KW-0732">Signal</keyword>
<feature type="signal peptide" evidence="5">
    <location>
        <begin position="1"/>
        <end position="25"/>
    </location>
</feature>
<proteinExistence type="inferred from homology"/>
<evidence type="ECO:0000256" key="5">
    <source>
        <dbReference type="SAM" id="SignalP"/>
    </source>
</evidence>
<evidence type="ECO:0000259" key="6">
    <source>
        <dbReference type="Pfam" id="PF00593"/>
    </source>
</evidence>
<dbReference type="InterPro" id="IPR010104">
    <property type="entry name" value="TonB_rcpt_bac"/>
</dbReference>
<dbReference type="Pfam" id="PF00593">
    <property type="entry name" value="TonB_dep_Rec_b-barrel"/>
    <property type="match status" value="1"/>
</dbReference>
<dbReference type="Gene3D" id="2.170.130.10">
    <property type="entry name" value="TonB-dependent receptor, plug domain"/>
    <property type="match status" value="1"/>
</dbReference>
<dbReference type="PANTHER" id="PTHR40980">
    <property type="entry name" value="PLUG DOMAIN-CONTAINING PROTEIN"/>
    <property type="match status" value="1"/>
</dbReference>
<evidence type="ECO:0000256" key="2">
    <source>
        <dbReference type="ARBA" id="ARBA00023136"/>
    </source>
</evidence>
<dbReference type="Proteomes" id="UP001589798">
    <property type="component" value="Unassembled WGS sequence"/>
</dbReference>
<evidence type="ECO:0000256" key="1">
    <source>
        <dbReference type="ARBA" id="ARBA00004442"/>
    </source>
</evidence>
<feature type="chain" id="PRO_5046005036" evidence="5">
    <location>
        <begin position="26"/>
        <end position="873"/>
    </location>
</feature>
<feature type="domain" description="TonB-dependent receptor-like beta-barrel" evidence="6">
    <location>
        <begin position="389"/>
        <end position="841"/>
    </location>
</feature>
<dbReference type="Gene3D" id="2.40.170.20">
    <property type="entry name" value="TonB-dependent receptor, beta-barrel domain"/>
    <property type="match status" value="1"/>
</dbReference>
<organism evidence="8 9">
    <name type="scientific">Novosphingobium soli</name>
    <dbReference type="NCBI Taxonomy" id="574956"/>
    <lineage>
        <taxon>Bacteria</taxon>
        <taxon>Pseudomonadati</taxon>
        <taxon>Pseudomonadota</taxon>
        <taxon>Alphaproteobacteria</taxon>
        <taxon>Sphingomonadales</taxon>
        <taxon>Sphingomonadaceae</taxon>
        <taxon>Novosphingobium</taxon>
    </lineage>
</organism>
<dbReference type="InterPro" id="IPR037066">
    <property type="entry name" value="Plug_dom_sf"/>
</dbReference>
<keyword evidence="8" id="KW-0675">Receptor</keyword>
<dbReference type="Pfam" id="PF07715">
    <property type="entry name" value="Plug"/>
    <property type="match status" value="1"/>
</dbReference>
<name>A0ABV6CZC9_9SPHN</name>
<gene>
    <name evidence="8" type="ORF">ACFFJC_15925</name>
</gene>
<dbReference type="RefSeq" id="WP_379488480.1">
    <property type="nucleotide sequence ID" value="NZ_JBHLWK010000019.1"/>
</dbReference>
<dbReference type="SUPFAM" id="SSF56935">
    <property type="entry name" value="Porins"/>
    <property type="match status" value="1"/>
</dbReference>
<comment type="similarity">
    <text evidence="4">Belongs to the TonB-dependent receptor family.</text>
</comment>
<reference evidence="8 9" key="1">
    <citation type="submission" date="2024-09" db="EMBL/GenBank/DDBJ databases">
        <authorList>
            <person name="Sun Q."/>
            <person name="Mori K."/>
        </authorList>
    </citation>
    <scope>NUCLEOTIDE SEQUENCE [LARGE SCALE GENOMIC DNA]</scope>
    <source>
        <strain evidence="8 9">CCM 7706</strain>
    </source>
</reference>
<evidence type="ECO:0000256" key="4">
    <source>
        <dbReference type="RuleBase" id="RU003357"/>
    </source>
</evidence>
<sequence>MSHYRPLSFVSLAAITLATAAPVSAQEVGQPSGADGEEIVVTGTALRNQEAIASRRQALGIVDSISQDDTGDLADETLAEALVRLPGVNDMQTLYGEQTAKYMSIRGISPDLNFVSFDGIGMFSASNDGAGSRRVDLALIPTQVAQTTQVFKTFTADLDGGAIGGSTNIIPYSALDGRDQWYVDARLGYRPSSTDVSTRNAYGDYVDTKFNGSLRGLYVKRFGAEGQFGVVASAVYTQESWTASKPNINARTYLTAAGRTAKADLSDWDGNAAMPNRIRTLNYTKFRKLYGGYLGLEYRAAPNLTLSASVFDYKQDEDQTLNDYRVDSIASPTYLSPTVARMKIGVIRPFVNYDRFETEFRGSIVKGRWDVGPVTAIEVRGGYGRSKFRNTDLGAAYTYSPRNDTVVVDMTDPTPKFTFENPADMTNLANFTAYSAADSYNKSDFESWEGRADFRHNYAADSLGLGFAAGFDARNVDALRDMTTINYSGLKGGIGDVGFVPEETSFGFPYQTVYVDLARFNAAVKPSLTVNAASSASASYASDYRYRETILAAYASAMFATERTRVIAGVRLDDVDYRAHVPQRVGSVYDGTNQVYDGDYRYLLPSVNLTHDLNEGLRLRAAYSRSLGRPAFSDIAQAELVNNESLTISKGNPELKPRQSDNVDLAVEQYFNQGNGLVSVSGFYKKIQDEIFELQVQETRNGVVYDVTTPLNATSASLKGIEFQIVDNAIAWLPDPFRDKLGVSFNVARMWAHMSYISGEDTIERDNLLYQPDWVINASVFYRIFGEGEVRLAYRWADRNLNTVNAQPYADYVLKARSQLDASVRLPITPNLIVKLEGNNLLGDDYAMMHGYYSERYTLSQDRRFFLDIVFKH</sequence>
<feature type="domain" description="TonB-dependent receptor plug" evidence="7">
    <location>
        <begin position="56"/>
        <end position="165"/>
    </location>
</feature>
<dbReference type="PANTHER" id="PTHR40980:SF4">
    <property type="entry name" value="TONB-DEPENDENT RECEPTOR-LIKE BETA-BARREL DOMAIN-CONTAINING PROTEIN"/>
    <property type="match status" value="1"/>
</dbReference>
<evidence type="ECO:0000256" key="3">
    <source>
        <dbReference type="ARBA" id="ARBA00023237"/>
    </source>
</evidence>
<dbReference type="InterPro" id="IPR036942">
    <property type="entry name" value="Beta-barrel_TonB_sf"/>
</dbReference>